<feature type="transmembrane region" description="Helical" evidence="1">
    <location>
        <begin position="121"/>
        <end position="154"/>
    </location>
</feature>
<feature type="transmembrane region" description="Helical" evidence="1">
    <location>
        <begin position="190"/>
        <end position="208"/>
    </location>
</feature>
<evidence type="ECO:0000256" key="1">
    <source>
        <dbReference type="SAM" id="Phobius"/>
    </source>
</evidence>
<feature type="transmembrane region" description="Helical" evidence="1">
    <location>
        <begin position="390"/>
        <end position="411"/>
    </location>
</feature>
<keyword evidence="1" id="KW-1133">Transmembrane helix</keyword>
<feature type="transmembrane region" description="Helical" evidence="1">
    <location>
        <begin position="298"/>
        <end position="316"/>
    </location>
</feature>
<accession>A0A7G6WVC3</accession>
<reference evidence="3" key="1">
    <citation type="submission" date="2019-09" db="EMBL/GenBank/DDBJ databases">
        <title>Antimicrobial potential of Antarctic Bacteria.</title>
        <authorList>
            <person name="Benaud N."/>
            <person name="Edwards R.J."/>
            <person name="Ferrari B.C."/>
        </authorList>
    </citation>
    <scope>NUCLEOTIDE SEQUENCE [LARGE SCALE GENOMIC DNA]</scope>
    <source>
        <strain evidence="3">SPB151</strain>
    </source>
</reference>
<dbReference type="AlphaFoldDB" id="A0A7G6WVC3"/>
<feature type="transmembrane region" description="Helical" evidence="1">
    <location>
        <begin position="500"/>
        <end position="526"/>
    </location>
</feature>
<proteinExistence type="predicted"/>
<feature type="transmembrane region" description="Helical" evidence="1">
    <location>
        <begin position="81"/>
        <end position="101"/>
    </location>
</feature>
<dbReference type="Proteomes" id="UP000515563">
    <property type="component" value="Chromosome"/>
</dbReference>
<sequence>MNDFLGTTTLVRLALRRDRVLLPVWIIVFVSMAAGSAQASIDLYPDVASRVSAANTTNSSPALVSLYGRLFDPTSLGEVSLFKLTSFGALMVGLLAAIFVVRHTRTEEESGRLELLSAGVLGRYAAVTAALIVSGGMVIVLGLLTALSLIGVGLPTAGSLAFGLVWITSGLVFAAVGAVTAQLTEGARTANGLTAVVLGVSYVLRALGDSASADGPRWISWLSPIGWSQQIRAYAGDRFAVALLPLALTVVVVGVAFRLLSRRDIGAGLVRPRPGPAQAARSLRSPLALAWRLHRGSLYGWGFAFLLLGFIVGNIASNVEGFVTSPDAREMVEKLGGVDGITNAFLSTEMGLLGLIATAYGIQAALRLRSEETALRAEPLLATGISRTRWLASHVLMALFGTAVLILVGGLGSGISSGASLGHTGHQIGSLLAASAVQLPAIWLVTGLVVVLFGLAPKLVTAAWALFVAFLLIGQFGPIFDLPQGVMDISPYAHTPRLPGGTFTATPVIALLAIAAALLAAGFYTFRHRDITT</sequence>
<feature type="transmembrane region" description="Helical" evidence="1">
    <location>
        <begin position="20"/>
        <end position="41"/>
    </location>
</feature>
<dbReference type="RefSeq" id="WP_185446771.1">
    <property type="nucleotide sequence ID" value="NZ_CP043661.1"/>
</dbReference>
<keyword evidence="1" id="KW-0472">Membrane</keyword>
<gene>
    <name evidence="2" type="ORF">F1D05_08620</name>
</gene>
<name>A0A7G6WVC3_9ACTN</name>
<protein>
    <submittedName>
        <fullName evidence="2">ABC transporter permease</fullName>
    </submittedName>
</protein>
<evidence type="ECO:0000313" key="2">
    <source>
        <dbReference type="EMBL" id="QNE17938.1"/>
    </source>
</evidence>
<feature type="transmembrane region" description="Helical" evidence="1">
    <location>
        <begin position="431"/>
        <end position="455"/>
    </location>
</feature>
<evidence type="ECO:0000313" key="3">
    <source>
        <dbReference type="Proteomes" id="UP000515563"/>
    </source>
</evidence>
<keyword evidence="1" id="KW-0812">Transmembrane</keyword>
<organism evidence="2 3">
    <name type="scientific">Kribbella qitaiheensis</name>
    <dbReference type="NCBI Taxonomy" id="1544730"/>
    <lineage>
        <taxon>Bacteria</taxon>
        <taxon>Bacillati</taxon>
        <taxon>Actinomycetota</taxon>
        <taxon>Actinomycetes</taxon>
        <taxon>Propionibacteriales</taxon>
        <taxon>Kribbellaceae</taxon>
        <taxon>Kribbella</taxon>
    </lineage>
</organism>
<feature type="transmembrane region" description="Helical" evidence="1">
    <location>
        <begin position="462"/>
        <end position="480"/>
    </location>
</feature>
<dbReference type="KEGG" id="kqi:F1D05_08620"/>
<feature type="transmembrane region" description="Helical" evidence="1">
    <location>
        <begin position="239"/>
        <end position="261"/>
    </location>
</feature>
<keyword evidence="3" id="KW-1185">Reference proteome</keyword>
<dbReference type="EMBL" id="CP043661">
    <property type="protein sequence ID" value="QNE17938.1"/>
    <property type="molecule type" value="Genomic_DNA"/>
</dbReference>
<reference evidence="2 3" key="2">
    <citation type="journal article" date="2020" name="Microbiol. Resour. Announc.">
        <title>Antarctic desert soil bacteria exhibit high novel natural product potential, evaluated through long-read genome sequencing and comparative genomics.</title>
        <authorList>
            <person name="Benaud N."/>
            <person name="Edwards R.J."/>
            <person name="Amos T.G."/>
            <person name="D'Agostino P.M."/>
            <person name="Gutierrez-Chavez C."/>
            <person name="Montgomery K."/>
            <person name="Nicetic I."/>
            <person name="Ferrari B.C."/>
        </authorList>
    </citation>
    <scope>NUCLEOTIDE SEQUENCE [LARGE SCALE GENOMIC DNA]</scope>
    <source>
        <strain evidence="2 3">SPB151</strain>
    </source>
</reference>
<feature type="transmembrane region" description="Helical" evidence="1">
    <location>
        <begin position="350"/>
        <end position="369"/>
    </location>
</feature>
<feature type="transmembrane region" description="Helical" evidence="1">
    <location>
        <begin position="160"/>
        <end position="183"/>
    </location>
</feature>